<sequence length="361" mass="41896">MNRLKVAGQSLRHFTFARLTGTVLDSAPGVVLLKTDTLKFCDEIYENFRLVGHRGEASNFQLEEIHHINYFSKAPPPPEGFRITVTGYAHSVRFYDRKVVEQCYGTDEDIKVEHSMKRNEINAQQMIPALPGALDENHVLIYKLLHSVYFNKDSEMASSGLAKVSSRKMGTQVFFTDYISKKNPEDFPYSKEAYSQYFDTTKNLTKFVRDVYGHDRIKVQTITNQPTANNMEQARLRFIATGAIAQLRVKPDYDDVYDPIHQNRIFGFSFHTLDRSKKLEFAEDDAILSHNFLYRKKAFRFPSLDPGLREDFNKKLMKEEVRGQMRGKLTAKDVDEDTLDFDNLDSDLKNRLTDYKINYEF</sequence>
<dbReference type="OrthoDB" id="10293657at2759"/>
<accession>E4WXE7</accession>
<dbReference type="AlphaFoldDB" id="E4WXE7"/>
<keyword evidence="2" id="KW-1185">Reference proteome</keyword>
<dbReference type="InParanoid" id="E4WXE7"/>
<evidence type="ECO:0000313" key="1">
    <source>
        <dbReference type="EMBL" id="CBY22039.1"/>
    </source>
</evidence>
<reference evidence="1" key="1">
    <citation type="journal article" date="2010" name="Science">
        <title>Plasticity of animal genome architecture unmasked by rapid evolution of a pelagic tunicate.</title>
        <authorList>
            <person name="Denoeud F."/>
            <person name="Henriet S."/>
            <person name="Mungpakdee S."/>
            <person name="Aury J.M."/>
            <person name="Da Silva C."/>
            <person name="Brinkmann H."/>
            <person name="Mikhaleva J."/>
            <person name="Olsen L.C."/>
            <person name="Jubin C."/>
            <person name="Canestro C."/>
            <person name="Bouquet J.M."/>
            <person name="Danks G."/>
            <person name="Poulain J."/>
            <person name="Campsteijn C."/>
            <person name="Adamski M."/>
            <person name="Cross I."/>
            <person name="Yadetie F."/>
            <person name="Muffato M."/>
            <person name="Louis A."/>
            <person name="Butcher S."/>
            <person name="Tsagkogeorga G."/>
            <person name="Konrad A."/>
            <person name="Singh S."/>
            <person name="Jensen M.F."/>
            <person name="Cong E.H."/>
            <person name="Eikeseth-Otteraa H."/>
            <person name="Noel B."/>
            <person name="Anthouard V."/>
            <person name="Porcel B.M."/>
            <person name="Kachouri-Lafond R."/>
            <person name="Nishino A."/>
            <person name="Ugolini M."/>
            <person name="Chourrout P."/>
            <person name="Nishida H."/>
            <person name="Aasland R."/>
            <person name="Huzurbazar S."/>
            <person name="Westhof E."/>
            <person name="Delsuc F."/>
            <person name="Lehrach H."/>
            <person name="Reinhardt R."/>
            <person name="Weissenbach J."/>
            <person name="Roy S.W."/>
            <person name="Artiguenave F."/>
            <person name="Postlethwait J.H."/>
            <person name="Manak J.R."/>
            <person name="Thompson E.M."/>
            <person name="Jaillon O."/>
            <person name="Du Pasquier L."/>
            <person name="Boudinot P."/>
            <person name="Liberles D.A."/>
            <person name="Volff J.N."/>
            <person name="Philippe H."/>
            <person name="Lenhard B."/>
            <person name="Roest Crollius H."/>
            <person name="Wincker P."/>
            <person name="Chourrout D."/>
        </authorList>
    </citation>
    <scope>NUCLEOTIDE SEQUENCE [LARGE SCALE GENOMIC DNA]</scope>
</reference>
<dbReference type="EMBL" id="FN653018">
    <property type="protein sequence ID" value="CBY22039.1"/>
    <property type="molecule type" value="Genomic_DNA"/>
</dbReference>
<proteinExistence type="predicted"/>
<name>E4WXE7_OIKDI</name>
<dbReference type="Proteomes" id="UP000001307">
    <property type="component" value="Unassembled WGS sequence"/>
</dbReference>
<protein>
    <submittedName>
        <fullName evidence="1">Uncharacterized protein</fullName>
    </submittedName>
</protein>
<evidence type="ECO:0000313" key="2">
    <source>
        <dbReference type="Proteomes" id="UP000001307"/>
    </source>
</evidence>
<gene>
    <name evidence="1" type="ORF">GSOID_T00011581001</name>
</gene>
<organism evidence="1">
    <name type="scientific">Oikopleura dioica</name>
    <name type="common">Tunicate</name>
    <dbReference type="NCBI Taxonomy" id="34765"/>
    <lineage>
        <taxon>Eukaryota</taxon>
        <taxon>Metazoa</taxon>
        <taxon>Chordata</taxon>
        <taxon>Tunicata</taxon>
        <taxon>Appendicularia</taxon>
        <taxon>Copelata</taxon>
        <taxon>Oikopleuridae</taxon>
        <taxon>Oikopleura</taxon>
    </lineage>
</organism>